<dbReference type="SUPFAM" id="SSF53187">
    <property type="entry name" value="Zn-dependent exopeptidases"/>
    <property type="match status" value="1"/>
</dbReference>
<keyword evidence="5" id="KW-0862">Zinc</keyword>
<reference evidence="8" key="1">
    <citation type="journal article" date="2019" name="Int. J. Syst. Evol. Microbiol.">
        <title>The Global Catalogue of Microorganisms (GCM) 10K type strain sequencing project: providing services to taxonomists for standard genome sequencing and annotation.</title>
        <authorList>
            <consortium name="The Broad Institute Genomics Platform"/>
            <consortium name="The Broad Institute Genome Sequencing Center for Infectious Disease"/>
            <person name="Wu L."/>
            <person name="Ma J."/>
        </authorList>
    </citation>
    <scope>NUCLEOTIDE SEQUENCE [LARGE SCALE GENOMIC DNA]</scope>
    <source>
        <strain evidence="8">JCM 14718</strain>
    </source>
</reference>
<sequence length="474" mass="51430">MKRPPTLTSEAAVERDTSRVIDMPTWSQVRHARIEGMPNTVTAEDEVVDLCRDLIRIDTSNTGDTATSAGERVAAEYVAEKLSEVGLEVTLSESEPTRASVVTRLTGADSSRPALLLHGHLDVVPAQAADWRQPPFAGEITDDGYLWGRGAVDMKDMDAMILALVRQWRRDGWTPPRDIVIAFFADEEAGSTYGAHHLVDTRPELFDGVTEAISEVGGFSVSLDSDRRLYPIQGAEKGIGWMKLTATGRAGHGSFLHEDNAVTTLAEAVARIGRHRFPLQITDTVEAFLRAAAAELGIEVDLDNPELTVDKLGPISRIVGATLRNTANPTMLSAGYKANVIPGKAEAVVDGRFLPGTQEEFERIIDELAGPDVTREWISCQQALEFPFEGALVDAMGAALIAEDPGARPVPYMLSGGTDGKALHRLGIRSYGFAPLKLPADLDFASLFHAVDERVPTEALKFGVRVLRRLVENS</sequence>
<dbReference type="Gene3D" id="3.30.70.360">
    <property type="match status" value="1"/>
</dbReference>
<dbReference type="InterPro" id="IPR001261">
    <property type="entry name" value="ArgE/DapE_CS"/>
</dbReference>
<protein>
    <submittedName>
        <fullName evidence="7">M20/M25/M40 family metallo-hydrolase</fullName>
    </submittedName>
</protein>
<dbReference type="SUPFAM" id="SSF55031">
    <property type="entry name" value="Bacterial exopeptidase dimerisation domain"/>
    <property type="match status" value="1"/>
</dbReference>
<dbReference type="PROSITE" id="PS00758">
    <property type="entry name" value="ARGE_DAPE_CPG2_1"/>
    <property type="match status" value="1"/>
</dbReference>
<dbReference type="Gene3D" id="1.10.150.900">
    <property type="match status" value="1"/>
</dbReference>
<proteinExistence type="inferred from homology"/>
<name>A0ABP4TTI0_9ACTN</name>
<evidence type="ECO:0000256" key="4">
    <source>
        <dbReference type="ARBA" id="ARBA00022801"/>
    </source>
</evidence>
<evidence type="ECO:0000256" key="5">
    <source>
        <dbReference type="ARBA" id="ARBA00022833"/>
    </source>
</evidence>
<dbReference type="Pfam" id="PF07687">
    <property type="entry name" value="M20_dimer"/>
    <property type="match status" value="1"/>
</dbReference>
<dbReference type="PIRSF" id="PIRSF036696">
    <property type="entry name" value="ACY-1"/>
    <property type="match status" value="1"/>
</dbReference>
<dbReference type="InterPro" id="IPR050072">
    <property type="entry name" value="Peptidase_M20A"/>
</dbReference>
<dbReference type="CDD" id="cd05675">
    <property type="entry name" value="M20_yscS_like"/>
    <property type="match status" value="1"/>
</dbReference>
<dbReference type="PANTHER" id="PTHR43808:SF8">
    <property type="entry name" value="PEPTIDASE M20 DIMERISATION DOMAIN-CONTAINING PROTEIN"/>
    <property type="match status" value="1"/>
</dbReference>
<dbReference type="Proteomes" id="UP001500618">
    <property type="component" value="Unassembled WGS sequence"/>
</dbReference>
<evidence type="ECO:0000256" key="2">
    <source>
        <dbReference type="ARBA" id="ARBA00006247"/>
    </source>
</evidence>
<dbReference type="Pfam" id="PF01546">
    <property type="entry name" value="Peptidase_M20"/>
    <property type="match status" value="1"/>
</dbReference>
<dbReference type="InterPro" id="IPR011650">
    <property type="entry name" value="Peptidase_M20_dimer"/>
</dbReference>
<dbReference type="EMBL" id="BAAANY010000020">
    <property type="protein sequence ID" value="GAA1693491.1"/>
    <property type="molecule type" value="Genomic_DNA"/>
</dbReference>
<dbReference type="NCBIfam" id="NF005913">
    <property type="entry name" value="PRK07906.1"/>
    <property type="match status" value="1"/>
</dbReference>
<evidence type="ECO:0000256" key="1">
    <source>
        <dbReference type="ARBA" id="ARBA00001947"/>
    </source>
</evidence>
<dbReference type="PANTHER" id="PTHR43808">
    <property type="entry name" value="ACETYLORNITHINE DEACETYLASE"/>
    <property type="match status" value="1"/>
</dbReference>
<keyword evidence="4" id="KW-0378">Hydrolase</keyword>
<dbReference type="InterPro" id="IPR002933">
    <property type="entry name" value="Peptidase_M20"/>
</dbReference>
<evidence type="ECO:0000256" key="3">
    <source>
        <dbReference type="ARBA" id="ARBA00022723"/>
    </source>
</evidence>
<dbReference type="InterPro" id="IPR036264">
    <property type="entry name" value="Bact_exopeptidase_dim_dom"/>
</dbReference>
<evidence type="ECO:0000259" key="6">
    <source>
        <dbReference type="Pfam" id="PF07687"/>
    </source>
</evidence>
<dbReference type="Gene3D" id="3.40.630.10">
    <property type="entry name" value="Zn peptidases"/>
    <property type="match status" value="1"/>
</dbReference>
<evidence type="ECO:0000313" key="7">
    <source>
        <dbReference type="EMBL" id="GAA1693491.1"/>
    </source>
</evidence>
<gene>
    <name evidence="7" type="ORF">GCM10009765_48450</name>
</gene>
<keyword evidence="3" id="KW-0479">Metal-binding</keyword>
<comment type="cofactor">
    <cofactor evidence="1">
        <name>Zn(2+)</name>
        <dbReference type="ChEBI" id="CHEBI:29105"/>
    </cofactor>
</comment>
<keyword evidence="8" id="KW-1185">Reference proteome</keyword>
<comment type="similarity">
    <text evidence="2">Belongs to the peptidase M20A family.</text>
</comment>
<organism evidence="7 8">
    <name type="scientific">Fodinicola feengrottensis</name>
    <dbReference type="NCBI Taxonomy" id="435914"/>
    <lineage>
        <taxon>Bacteria</taxon>
        <taxon>Bacillati</taxon>
        <taxon>Actinomycetota</taxon>
        <taxon>Actinomycetes</taxon>
        <taxon>Mycobacteriales</taxon>
        <taxon>Fodinicola</taxon>
    </lineage>
</organism>
<comment type="caution">
    <text evidence="7">The sequence shown here is derived from an EMBL/GenBank/DDBJ whole genome shotgun (WGS) entry which is preliminary data.</text>
</comment>
<accession>A0ABP4TTI0</accession>
<feature type="domain" description="Peptidase M20 dimerisation" evidence="6">
    <location>
        <begin position="235"/>
        <end position="360"/>
    </location>
</feature>
<evidence type="ECO:0000313" key="8">
    <source>
        <dbReference type="Proteomes" id="UP001500618"/>
    </source>
</evidence>